<accession>Q22WB9</accession>
<evidence type="ECO:0000313" key="3">
    <source>
        <dbReference type="Proteomes" id="UP000009168"/>
    </source>
</evidence>
<sequence>MTEFMPIGRQILIDKRGYQRKFFHSPLGIINPLHLTRQKFLEQFKHNVFPPSIPAKDKACDLDLIGFKSKIHKDDPNQIFQEFNLKDILPQHIARPYIYITKVNKRLTPKEKGTMKEEDLKKYNYSHNNDWNKSTNLCSHKITKNSNQNKVELQQNIECQSKEEREEFYEISQKQTQFIFEFYKLLKHMLLKNGKKKNELKCCLQEYIKKNNKLVDTDQIQFNKQEIKDFLSSFKHQFTNEKIDSILNNFFSSVYDEKICLNKISMRALVYNFNRYYESKEKIEQKFSLAKAKKLNAQIHYDACYWTFNYKKLLTNLKQIEDKEQSSLDRVLSLYGEKLHAQYKKIIEDRNKYMKMRIILAKFFKNSLQVKQILEIEIIAKAFIQLILHKSHEIALFQDFISSYFSDNETRKVQQVLKKEDLAEYLIKSSYKKDEADVIIKRVVGLYKYAQEEKKENSQIIVQQVDKETFLEYLKISMKKQDKKMSIFVRMMDEIQKYFEDEVEIREIKEKSAKKYEMNMIANFILKYLQKIDRKFLKCQWKIMSILKLFEENTITQQKLESILNSHGVPSSFTLKFLFSTQVYQKKSNFLCQERQLAQWKIDLQKALGIYKEELSKMKNFFEDYGNMQYEDEEEQDDKNVEEVQQNVEDIKPEVLNQKVQEVAETANQQKKEQFDSVSFQESRRNSIKTELQIENTKSNINSKKRISFAELPNEKSKRSSMKSIPRDYEEEEDSLSKISTDMDYLSLCESLISQQLIIIHFCFILNQKCFQDKSRESFSLRKIQIIIQIKSRDQNKILQQIN</sequence>
<dbReference type="GeneID" id="7835219"/>
<proteinExistence type="predicted"/>
<dbReference type="AlphaFoldDB" id="Q22WB9"/>
<dbReference type="InParanoid" id="Q22WB9"/>
<organism evidence="2 3">
    <name type="scientific">Tetrahymena thermophila (strain SB210)</name>
    <dbReference type="NCBI Taxonomy" id="312017"/>
    <lineage>
        <taxon>Eukaryota</taxon>
        <taxon>Sar</taxon>
        <taxon>Alveolata</taxon>
        <taxon>Ciliophora</taxon>
        <taxon>Intramacronucleata</taxon>
        <taxon>Oligohymenophorea</taxon>
        <taxon>Hymenostomatida</taxon>
        <taxon>Tetrahymenina</taxon>
        <taxon>Tetrahymenidae</taxon>
        <taxon>Tetrahymena</taxon>
    </lineage>
</organism>
<dbReference type="RefSeq" id="XP_001009743.2">
    <property type="nucleotide sequence ID" value="XM_001009743.2"/>
</dbReference>
<dbReference type="HOGENOM" id="CLU_390058_0_0_1"/>
<feature type="region of interest" description="Disordered" evidence="1">
    <location>
        <begin position="712"/>
        <end position="731"/>
    </location>
</feature>
<name>Q22WB9_TETTS</name>
<dbReference type="KEGG" id="tet:TTHERM_00158150"/>
<dbReference type="Proteomes" id="UP000009168">
    <property type="component" value="Unassembled WGS sequence"/>
</dbReference>
<evidence type="ECO:0000313" key="2">
    <source>
        <dbReference type="EMBL" id="EAR89498.2"/>
    </source>
</evidence>
<gene>
    <name evidence="2" type="ORF">TTHERM_00158150</name>
</gene>
<keyword evidence="3" id="KW-1185">Reference proteome</keyword>
<dbReference type="EMBL" id="GG662820">
    <property type="protein sequence ID" value="EAR89498.2"/>
    <property type="molecule type" value="Genomic_DNA"/>
</dbReference>
<protein>
    <submittedName>
        <fullName evidence="2">Uncharacterized protein</fullName>
    </submittedName>
</protein>
<reference evidence="3" key="1">
    <citation type="journal article" date="2006" name="PLoS Biol.">
        <title>Macronuclear genome sequence of the ciliate Tetrahymena thermophila, a model eukaryote.</title>
        <authorList>
            <person name="Eisen J.A."/>
            <person name="Coyne R.S."/>
            <person name="Wu M."/>
            <person name="Wu D."/>
            <person name="Thiagarajan M."/>
            <person name="Wortman J.R."/>
            <person name="Badger J.H."/>
            <person name="Ren Q."/>
            <person name="Amedeo P."/>
            <person name="Jones K.M."/>
            <person name="Tallon L.J."/>
            <person name="Delcher A.L."/>
            <person name="Salzberg S.L."/>
            <person name="Silva J.C."/>
            <person name="Haas B.J."/>
            <person name="Majoros W.H."/>
            <person name="Farzad M."/>
            <person name="Carlton J.M."/>
            <person name="Smith R.K. Jr."/>
            <person name="Garg J."/>
            <person name="Pearlman R.E."/>
            <person name="Karrer K.M."/>
            <person name="Sun L."/>
            <person name="Manning G."/>
            <person name="Elde N.C."/>
            <person name="Turkewitz A.P."/>
            <person name="Asai D.J."/>
            <person name="Wilkes D.E."/>
            <person name="Wang Y."/>
            <person name="Cai H."/>
            <person name="Collins K."/>
            <person name="Stewart B.A."/>
            <person name="Lee S.R."/>
            <person name="Wilamowska K."/>
            <person name="Weinberg Z."/>
            <person name="Ruzzo W.L."/>
            <person name="Wloga D."/>
            <person name="Gaertig J."/>
            <person name="Frankel J."/>
            <person name="Tsao C.-C."/>
            <person name="Gorovsky M.A."/>
            <person name="Keeling P.J."/>
            <person name="Waller R.F."/>
            <person name="Patron N.J."/>
            <person name="Cherry J.M."/>
            <person name="Stover N.A."/>
            <person name="Krieger C.J."/>
            <person name="del Toro C."/>
            <person name="Ryder H.F."/>
            <person name="Williamson S.C."/>
            <person name="Barbeau R.A."/>
            <person name="Hamilton E.P."/>
            <person name="Orias E."/>
        </authorList>
    </citation>
    <scope>NUCLEOTIDE SEQUENCE [LARGE SCALE GENOMIC DNA]</scope>
    <source>
        <strain evidence="3">SB210</strain>
    </source>
</reference>
<evidence type="ECO:0000256" key="1">
    <source>
        <dbReference type="SAM" id="MobiDB-lite"/>
    </source>
</evidence>